<dbReference type="RefSeq" id="WP_232655225.1">
    <property type="nucleotide sequence ID" value="NZ_JAJSBI010000038.1"/>
</dbReference>
<evidence type="ECO:0000313" key="2">
    <source>
        <dbReference type="EMBL" id="MCD9880290.1"/>
    </source>
</evidence>
<gene>
    <name evidence="2" type="ORF">LJ657_43425</name>
</gene>
<protein>
    <submittedName>
        <fullName evidence="2">Uncharacterized protein</fullName>
    </submittedName>
</protein>
<proteinExistence type="predicted"/>
<feature type="region of interest" description="Disordered" evidence="1">
    <location>
        <begin position="44"/>
        <end position="66"/>
    </location>
</feature>
<name>A0A9Q3ZF83_9ACTN</name>
<dbReference type="EMBL" id="JAJSBI010000038">
    <property type="protein sequence ID" value="MCD9880290.1"/>
    <property type="molecule type" value="Genomic_DNA"/>
</dbReference>
<dbReference type="Proteomes" id="UP001108029">
    <property type="component" value="Unassembled WGS sequence"/>
</dbReference>
<accession>A0A9Q3ZF83</accession>
<reference evidence="2" key="1">
    <citation type="submission" date="2021-12" db="EMBL/GenBank/DDBJ databases">
        <authorList>
            <person name="Lee J.-H."/>
            <person name="Kim S.-B."/>
        </authorList>
    </citation>
    <scope>NUCLEOTIDE SEQUENCE</scope>
    <source>
        <strain evidence="2">NR30</strain>
    </source>
</reference>
<organism evidence="2 3">
    <name type="scientific">Streptomyces guryensis</name>
    <dbReference type="NCBI Taxonomy" id="2886947"/>
    <lineage>
        <taxon>Bacteria</taxon>
        <taxon>Bacillati</taxon>
        <taxon>Actinomycetota</taxon>
        <taxon>Actinomycetes</taxon>
        <taxon>Kitasatosporales</taxon>
        <taxon>Streptomycetaceae</taxon>
        <taxon>Streptomyces</taxon>
    </lineage>
</organism>
<keyword evidence="3" id="KW-1185">Reference proteome</keyword>
<evidence type="ECO:0000313" key="3">
    <source>
        <dbReference type="Proteomes" id="UP001108029"/>
    </source>
</evidence>
<comment type="caution">
    <text evidence="2">The sequence shown here is derived from an EMBL/GenBank/DDBJ whole genome shotgun (WGS) entry which is preliminary data.</text>
</comment>
<evidence type="ECO:0000256" key="1">
    <source>
        <dbReference type="SAM" id="MobiDB-lite"/>
    </source>
</evidence>
<dbReference type="AlphaFoldDB" id="A0A9Q3ZF83"/>
<sequence>MIQQVSHTVAGTDAAGLALALTVAYELHAPTTRAPEVAPQMMGLHTSAARPHRRKVPLNRIGAMRG</sequence>